<accession>C1F966</accession>
<gene>
    <name evidence="1" type="ordered locus">ACP_0219</name>
</gene>
<dbReference type="eggNOG" id="COG0457">
    <property type="taxonomic scope" value="Bacteria"/>
</dbReference>
<dbReference type="STRING" id="240015.ACP_0219"/>
<proteinExistence type="predicted"/>
<dbReference type="AlphaFoldDB" id="C1F966"/>
<keyword evidence="2" id="KW-1185">Reference proteome</keyword>
<dbReference type="InParanoid" id="C1F966"/>
<evidence type="ECO:0008006" key="3">
    <source>
        <dbReference type="Google" id="ProtNLM"/>
    </source>
</evidence>
<dbReference type="KEGG" id="aca:ACP_0219"/>
<evidence type="ECO:0000313" key="1">
    <source>
        <dbReference type="EMBL" id="ACO32312.1"/>
    </source>
</evidence>
<dbReference type="SUPFAM" id="SSF48452">
    <property type="entry name" value="TPR-like"/>
    <property type="match status" value="1"/>
</dbReference>
<name>C1F966_ACIC5</name>
<organism evidence="1 2">
    <name type="scientific">Acidobacterium capsulatum (strain ATCC 51196 / DSM 11244 / BCRC 80197 / JCM 7670 / NBRC 15755 / NCIMB 13165 / 161)</name>
    <dbReference type="NCBI Taxonomy" id="240015"/>
    <lineage>
        <taxon>Bacteria</taxon>
        <taxon>Pseudomonadati</taxon>
        <taxon>Acidobacteriota</taxon>
        <taxon>Terriglobia</taxon>
        <taxon>Terriglobales</taxon>
        <taxon>Acidobacteriaceae</taxon>
        <taxon>Acidobacterium</taxon>
    </lineage>
</organism>
<sequence length="468" mass="52395">MQNQERNDFCSGHVAFQGAERGWSLRERSNKARTAAGGEEAIRSLNWKQGIVDKLGRFIYYWQTMSVQRRKLLYSLGLMLVAVYAGQMRAETIHTAALNRSPQVLAGFQCFYSMDYDCARVIFQRVRAEHPGDALATDYLLNDEVFEELNRLDLLDSTFYATNGFLTGNHLVQEDPKAAARIKSLASEAVNEADARLKTTPNDVDAIFARGWAKSLEATYIAMAERGFGQAFRLASQARSDCHRALEIDPDYVDAKLVVGVYEYVVGALPWAFKLLIGFIGIHGSKATGMAMLQDDAVHGAITRVDANTAIMLFLRREAKYDLAIEIAQQMSREYPHNYLFSLEIANLEKDRGLGMTAVYAYERTIADAKKPDFFHNAHLELAYFGLGEALRGQKHYPEAEAAYQAAAQDAVTSPELRQRCLVAAGMTYDLAGNHALAVHEYEQVIAIGHDSVEANKAREYLRSPYRE</sequence>
<dbReference type="HOGENOM" id="CLU_696243_0_0_0"/>
<dbReference type="Gene3D" id="1.25.40.10">
    <property type="entry name" value="Tetratricopeptide repeat domain"/>
    <property type="match status" value="1"/>
</dbReference>
<dbReference type="EMBL" id="CP001472">
    <property type="protein sequence ID" value="ACO32312.1"/>
    <property type="molecule type" value="Genomic_DNA"/>
</dbReference>
<evidence type="ECO:0000313" key="2">
    <source>
        <dbReference type="Proteomes" id="UP000002207"/>
    </source>
</evidence>
<reference evidence="1 2" key="1">
    <citation type="journal article" date="2009" name="Appl. Environ. Microbiol.">
        <title>Three genomes from the phylum Acidobacteria provide insight into the lifestyles of these microorganisms in soils.</title>
        <authorList>
            <person name="Ward N.L."/>
            <person name="Challacombe J.F."/>
            <person name="Janssen P.H."/>
            <person name="Henrissat B."/>
            <person name="Coutinho P.M."/>
            <person name="Wu M."/>
            <person name="Xie G."/>
            <person name="Haft D.H."/>
            <person name="Sait M."/>
            <person name="Badger J."/>
            <person name="Barabote R.D."/>
            <person name="Bradley B."/>
            <person name="Brettin T.S."/>
            <person name="Brinkac L.M."/>
            <person name="Bruce D."/>
            <person name="Creasy T."/>
            <person name="Daugherty S.C."/>
            <person name="Davidsen T.M."/>
            <person name="DeBoy R.T."/>
            <person name="Detter J.C."/>
            <person name="Dodson R.J."/>
            <person name="Durkin A.S."/>
            <person name="Ganapathy A."/>
            <person name="Gwinn-Giglio M."/>
            <person name="Han C.S."/>
            <person name="Khouri H."/>
            <person name="Kiss H."/>
            <person name="Kothari S.P."/>
            <person name="Madupu R."/>
            <person name="Nelson K.E."/>
            <person name="Nelson W.C."/>
            <person name="Paulsen I."/>
            <person name="Penn K."/>
            <person name="Ren Q."/>
            <person name="Rosovitz M.J."/>
            <person name="Selengut J.D."/>
            <person name="Shrivastava S."/>
            <person name="Sullivan S.A."/>
            <person name="Tapia R."/>
            <person name="Thompson L.S."/>
            <person name="Watkins K.L."/>
            <person name="Yang Q."/>
            <person name="Yu C."/>
            <person name="Zafar N."/>
            <person name="Zhou L."/>
            <person name="Kuske C.R."/>
        </authorList>
    </citation>
    <scope>NUCLEOTIDE SEQUENCE [LARGE SCALE GENOMIC DNA]</scope>
    <source>
        <strain evidence="2">ATCC 51196 / DSM 11244 / BCRC 80197 / JCM 7670 / NBRC 15755 / NCIMB 13165 / 161</strain>
    </source>
</reference>
<dbReference type="Proteomes" id="UP000002207">
    <property type="component" value="Chromosome"/>
</dbReference>
<dbReference type="InterPro" id="IPR011990">
    <property type="entry name" value="TPR-like_helical_dom_sf"/>
</dbReference>
<protein>
    <recommendedName>
        <fullName evidence="3">Tetratricopeptide repeat protein</fullName>
    </recommendedName>
</protein>